<sequence length="285" mass="33036">MPSALRGSSSEQDQGTWVSRYATVPTRIARPDIRTPTLSIQIKKWANFNIQRPWKKFMNPVYLVLENSGPRPFRAAFLLLWPLPWKFPLPQPSSVQNLLDDRGIIRKRRQTELNYVALRQIKRFCRRDTPLRSLYRLYECIVMSDEDELMQESQYWFHTQTTWLLKDIPDPQDPDPVRYAVLASLTDALVHAFNQKIKLGLRRGVTNTKPLLIPRFRSDPEPPLESSPQWCSHVGPLSQRLDLDSQSASIVPRGLTVLPADALSDDFRPFAKRNIIANFVQLYNI</sequence>
<dbReference type="EMBL" id="JADNYJ010000078">
    <property type="protein sequence ID" value="KAF8889743.1"/>
    <property type="molecule type" value="Genomic_DNA"/>
</dbReference>
<name>A0A9P5TLJ1_GYMJU</name>
<gene>
    <name evidence="1" type="ORF">CPB84DRAFT_1826516</name>
</gene>
<evidence type="ECO:0000313" key="1">
    <source>
        <dbReference type="EMBL" id="KAF8889743.1"/>
    </source>
</evidence>
<comment type="caution">
    <text evidence="1">The sequence shown here is derived from an EMBL/GenBank/DDBJ whole genome shotgun (WGS) entry which is preliminary data.</text>
</comment>
<proteinExistence type="predicted"/>
<protein>
    <submittedName>
        <fullName evidence="1">Uncharacterized protein</fullName>
    </submittedName>
</protein>
<keyword evidence="2" id="KW-1185">Reference proteome</keyword>
<dbReference type="Proteomes" id="UP000724874">
    <property type="component" value="Unassembled WGS sequence"/>
</dbReference>
<accession>A0A9P5TLJ1</accession>
<reference evidence="1" key="1">
    <citation type="submission" date="2020-11" db="EMBL/GenBank/DDBJ databases">
        <authorList>
            <consortium name="DOE Joint Genome Institute"/>
            <person name="Ahrendt S."/>
            <person name="Riley R."/>
            <person name="Andreopoulos W."/>
            <person name="LaButti K."/>
            <person name="Pangilinan J."/>
            <person name="Ruiz-duenas F.J."/>
            <person name="Barrasa J.M."/>
            <person name="Sanchez-Garcia M."/>
            <person name="Camarero S."/>
            <person name="Miyauchi S."/>
            <person name="Serrano A."/>
            <person name="Linde D."/>
            <person name="Babiker R."/>
            <person name="Drula E."/>
            <person name="Ayuso-Fernandez I."/>
            <person name="Pacheco R."/>
            <person name="Padilla G."/>
            <person name="Ferreira P."/>
            <person name="Barriuso J."/>
            <person name="Kellner H."/>
            <person name="Castanera R."/>
            <person name="Alfaro M."/>
            <person name="Ramirez L."/>
            <person name="Pisabarro A.G."/>
            <person name="Kuo A."/>
            <person name="Tritt A."/>
            <person name="Lipzen A."/>
            <person name="He G."/>
            <person name="Yan M."/>
            <person name="Ng V."/>
            <person name="Cullen D."/>
            <person name="Martin F."/>
            <person name="Rosso M.-N."/>
            <person name="Henrissat B."/>
            <person name="Hibbett D."/>
            <person name="Martinez A.T."/>
            <person name="Grigoriev I.V."/>
        </authorList>
    </citation>
    <scope>NUCLEOTIDE SEQUENCE</scope>
    <source>
        <strain evidence="1">AH 44721</strain>
    </source>
</reference>
<evidence type="ECO:0000313" key="2">
    <source>
        <dbReference type="Proteomes" id="UP000724874"/>
    </source>
</evidence>
<dbReference type="OrthoDB" id="5422293at2759"/>
<dbReference type="AlphaFoldDB" id="A0A9P5TLJ1"/>
<organism evidence="1 2">
    <name type="scientific">Gymnopilus junonius</name>
    <name type="common">Spectacular rustgill mushroom</name>
    <name type="synonym">Gymnopilus spectabilis subsp. junonius</name>
    <dbReference type="NCBI Taxonomy" id="109634"/>
    <lineage>
        <taxon>Eukaryota</taxon>
        <taxon>Fungi</taxon>
        <taxon>Dikarya</taxon>
        <taxon>Basidiomycota</taxon>
        <taxon>Agaricomycotina</taxon>
        <taxon>Agaricomycetes</taxon>
        <taxon>Agaricomycetidae</taxon>
        <taxon>Agaricales</taxon>
        <taxon>Agaricineae</taxon>
        <taxon>Hymenogastraceae</taxon>
        <taxon>Gymnopilus</taxon>
    </lineage>
</organism>